<dbReference type="RefSeq" id="XP_014678498.1">
    <property type="nucleotide sequence ID" value="XM_014823012.1"/>
</dbReference>
<feature type="non-terminal residue" evidence="3">
    <location>
        <position position="81"/>
    </location>
</feature>
<organism evidence="2 3">
    <name type="scientific">Priapulus caudatus</name>
    <name type="common">Priapulid worm</name>
    <dbReference type="NCBI Taxonomy" id="37621"/>
    <lineage>
        <taxon>Eukaryota</taxon>
        <taxon>Metazoa</taxon>
        <taxon>Ecdysozoa</taxon>
        <taxon>Scalidophora</taxon>
        <taxon>Priapulida</taxon>
        <taxon>Priapulimorpha</taxon>
        <taxon>Priapulimorphida</taxon>
        <taxon>Priapulidae</taxon>
        <taxon>Priapulus</taxon>
    </lineage>
</organism>
<name>A0ABM1F227_PRICU</name>
<feature type="region of interest" description="Disordered" evidence="1">
    <location>
        <begin position="1"/>
        <end position="28"/>
    </location>
</feature>
<dbReference type="GeneID" id="106818290"/>
<dbReference type="Proteomes" id="UP000695022">
    <property type="component" value="Unplaced"/>
</dbReference>
<protein>
    <submittedName>
        <fullName evidence="3">Uncharacterized protein YMR196W-like</fullName>
    </submittedName>
</protein>
<sequence>MVDKLTPSRVNGRHTTLGESVWELGEGPDGKNPQLLFTENESNSVQLWNKENYTPFVKDAFHRYIVDGELTAVNPKMRGSK</sequence>
<proteinExistence type="predicted"/>
<accession>A0ABM1F227</accession>
<reference evidence="3" key="1">
    <citation type="submission" date="2025-08" db="UniProtKB">
        <authorList>
            <consortium name="RefSeq"/>
        </authorList>
    </citation>
    <scope>IDENTIFICATION</scope>
</reference>
<evidence type="ECO:0000313" key="2">
    <source>
        <dbReference type="Proteomes" id="UP000695022"/>
    </source>
</evidence>
<evidence type="ECO:0000313" key="3">
    <source>
        <dbReference type="RefSeq" id="XP_014678498.1"/>
    </source>
</evidence>
<keyword evidence="2" id="KW-1185">Reference proteome</keyword>
<evidence type="ECO:0000256" key="1">
    <source>
        <dbReference type="SAM" id="MobiDB-lite"/>
    </source>
</evidence>
<gene>
    <name evidence="3" type="primary">LOC106818290</name>
</gene>